<dbReference type="OrthoDB" id="1809393at2"/>
<organism evidence="2 3">
    <name type="scientific">Gemella sanguinis</name>
    <dbReference type="NCBI Taxonomy" id="84135"/>
    <lineage>
        <taxon>Bacteria</taxon>
        <taxon>Bacillati</taxon>
        <taxon>Bacillota</taxon>
        <taxon>Bacilli</taxon>
        <taxon>Bacillales</taxon>
        <taxon>Gemellaceae</taxon>
        <taxon>Gemella</taxon>
    </lineage>
</organism>
<comment type="caution">
    <text evidence="2">The sequence shown here is derived from an EMBL/GenBank/DDBJ whole genome shotgun (WGS) entry which is preliminary data.</text>
</comment>
<dbReference type="Proteomes" id="UP000235670">
    <property type="component" value="Unassembled WGS sequence"/>
</dbReference>
<name>A0A2N6SEJ2_9BACL</name>
<dbReference type="STRING" id="84135.GCA_001052115_01674"/>
<reference evidence="2 3" key="1">
    <citation type="submission" date="2017-09" db="EMBL/GenBank/DDBJ databases">
        <title>Bacterial strain isolated from the female urinary microbiota.</title>
        <authorList>
            <person name="Thomas-White K."/>
            <person name="Kumar N."/>
            <person name="Forster S."/>
            <person name="Putonti C."/>
            <person name="Lawley T."/>
            <person name="Wolfe A.J."/>
        </authorList>
    </citation>
    <scope>NUCLEOTIDE SEQUENCE [LARGE SCALE GENOMIC DNA]</scope>
    <source>
        <strain evidence="2 3">UMB0186</strain>
    </source>
</reference>
<evidence type="ECO:0000259" key="1">
    <source>
        <dbReference type="Pfam" id="PF09643"/>
    </source>
</evidence>
<dbReference type="InterPro" id="IPR023385">
    <property type="entry name" value="YopX-like_C"/>
</dbReference>
<protein>
    <recommendedName>
        <fullName evidence="1">YopX protein domain-containing protein</fullName>
    </recommendedName>
</protein>
<dbReference type="Gene3D" id="2.30.30.290">
    <property type="entry name" value="YopX-like domains"/>
    <property type="match status" value="1"/>
</dbReference>
<dbReference type="RefSeq" id="WP_102189944.1">
    <property type="nucleotide sequence ID" value="NZ_PNGT01000005.1"/>
</dbReference>
<sequence length="146" mass="17125">MNIPNFRAYVDKKMYKIIGWYGDYITLGRKYESRYIQSINVKKNDVIIMYGSDLKDKKGNEIFSGDIVKNTDKDIGIVRYKDGSFEVDFKQYIPAQLGLINDDLEVIGDIHRNKKLLDKIINNNKKVICLNNVEKRINKKRKRTSK</sequence>
<feature type="domain" description="YopX protein" evidence="1">
    <location>
        <begin position="37"/>
        <end position="118"/>
    </location>
</feature>
<dbReference type="EMBL" id="PNGT01000005">
    <property type="protein sequence ID" value="PMC52356.1"/>
    <property type="molecule type" value="Genomic_DNA"/>
</dbReference>
<dbReference type="InterPro" id="IPR019096">
    <property type="entry name" value="YopX_protein"/>
</dbReference>
<dbReference type="AlphaFoldDB" id="A0A2N6SEJ2"/>
<gene>
    <name evidence="2" type="ORF">CJ218_05835</name>
</gene>
<proteinExistence type="predicted"/>
<accession>A0A2N6SEJ2</accession>
<dbReference type="SUPFAM" id="SSF159006">
    <property type="entry name" value="YopX-like"/>
    <property type="match status" value="1"/>
</dbReference>
<dbReference type="Pfam" id="PF09643">
    <property type="entry name" value="YopX"/>
    <property type="match status" value="1"/>
</dbReference>
<evidence type="ECO:0000313" key="2">
    <source>
        <dbReference type="EMBL" id="PMC52356.1"/>
    </source>
</evidence>
<evidence type="ECO:0000313" key="3">
    <source>
        <dbReference type="Proteomes" id="UP000235670"/>
    </source>
</evidence>